<dbReference type="InterPro" id="IPR029058">
    <property type="entry name" value="AB_hydrolase_fold"/>
</dbReference>
<dbReference type="Proteomes" id="UP000612456">
    <property type="component" value="Unassembled WGS sequence"/>
</dbReference>
<evidence type="ECO:0000313" key="3">
    <source>
        <dbReference type="Proteomes" id="UP000612456"/>
    </source>
</evidence>
<dbReference type="PANTHER" id="PTHR22946:SF8">
    <property type="entry name" value="ACETYL XYLAN ESTERASE DOMAIN-CONTAINING PROTEIN"/>
    <property type="match status" value="1"/>
</dbReference>
<evidence type="ECO:0000313" key="2">
    <source>
        <dbReference type="EMBL" id="GGD82959.1"/>
    </source>
</evidence>
<reference evidence="2" key="2">
    <citation type="submission" date="2020-09" db="EMBL/GenBank/DDBJ databases">
        <authorList>
            <person name="Sun Q."/>
            <person name="Zhou Y."/>
        </authorList>
    </citation>
    <scope>NUCLEOTIDE SEQUENCE</scope>
    <source>
        <strain evidence="2">CGMCC 1.15178</strain>
    </source>
</reference>
<name>A0A916Z9K3_9BACL</name>
<dbReference type="InterPro" id="IPR050261">
    <property type="entry name" value="FrsA_esterase"/>
</dbReference>
<dbReference type="RefSeq" id="WP_188995368.1">
    <property type="nucleotide sequence ID" value="NZ_BMHP01000003.1"/>
</dbReference>
<sequence length="695" mass="76067">MSGLSQLESFICTLYDTKDQLKRHIFDRSDAAFRQGDQDRDDIRSLEQLKARKQRMRRKFLEAVGGLPADAPSLNARTTGTIRQGNWRIENVIFESRPGHYVTANLYVPDGSASPGPAVLFLCGHERDAKHSDLYRKVCIRLVQAGLIVLAVDPIGQGERFSYMQGGGPGTAVSWGTAEHQHAGAQCLPLGEGLARYFLHDAMRAVDYLLSRPEVDPSRIGVTGNSGGGTQTAMMMLCDDRIAAAAPGTFIMNRKDYMHAGGVQDAEQVWPGLSAAGFDHEDLLLAFAPRPVLVLAAAYDFFPIEATRRTVERSQRFWELYGQGGRLRLAEDQTLHSYTDVLAKEAAVFFRRQLAGNSREVDWTPEMLPLDGSRLQCTGSGQVVTEFADARVVRDENEAQAAKLAAWRAEQPEAVLRRRGLAWLADRVIGPRLPSQLNPRRMPLGCVDGLEAEYLLWWSQPGLMNSAIRFRKPAAVPSGGESGAAGSCSTVRGNGEEAFASNGSSPLRAANAADRENVGDVRPSAVAALWEGGTTALERHGDWIKETCASGREVYVLNVSGMGPHEPYPIYRRPALPFFGVLHKLSDDLLWIGDSLAAVRAYDVIRCLDLIGQVSGLGGEAVDFYTAGRTNLYVKLAAALDPRVGAADVVDPLPEVSAWVSAALYEEEDAMSYILPGMLNYFDLADLDRWRLEGK</sequence>
<dbReference type="Gene3D" id="3.40.50.1820">
    <property type="entry name" value="alpha/beta hydrolase"/>
    <property type="match status" value="1"/>
</dbReference>
<dbReference type="EMBL" id="BMHP01000003">
    <property type="protein sequence ID" value="GGD82959.1"/>
    <property type="molecule type" value="Genomic_DNA"/>
</dbReference>
<reference evidence="2" key="1">
    <citation type="journal article" date="2014" name="Int. J. Syst. Evol. Microbiol.">
        <title>Complete genome sequence of Corynebacterium casei LMG S-19264T (=DSM 44701T), isolated from a smear-ripened cheese.</title>
        <authorList>
            <consortium name="US DOE Joint Genome Institute (JGI-PGF)"/>
            <person name="Walter F."/>
            <person name="Albersmeier A."/>
            <person name="Kalinowski J."/>
            <person name="Ruckert C."/>
        </authorList>
    </citation>
    <scope>NUCLEOTIDE SEQUENCE</scope>
    <source>
        <strain evidence="2">CGMCC 1.15178</strain>
    </source>
</reference>
<gene>
    <name evidence="2" type="ORF">GCM10010911_46440</name>
</gene>
<accession>A0A916Z9K3</accession>
<evidence type="ECO:0000259" key="1">
    <source>
        <dbReference type="Pfam" id="PF05448"/>
    </source>
</evidence>
<dbReference type="Pfam" id="PF05448">
    <property type="entry name" value="AXE1"/>
    <property type="match status" value="1"/>
</dbReference>
<dbReference type="AlphaFoldDB" id="A0A916Z9K3"/>
<protein>
    <submittedName>
        <fullName evidence="2">Xylan esterase</fullName>
    </submittedName>
</protein>
<feature type="domain" description="Acetyl xylan esterase" evidence="1">
    <location>
        <begin position="91"/>
        <end position="247"/>
    </location>
</feature>
<dbReference type="InterPro" id="IPR008391">
    <property type="entry name" value="AXE1_dom"/>
</dbReference>
<dbReference type="SUPFAM" id="SSF53474">
    <property type="entry name" value="alpha/beta-Hydrolases"/>
    <property type="match status" value="1"/>
</dbReference>
<proteinExistence type="predicted"/>
<dbReference type="PANTHER" id="PTHR22946">
    <property type="entry name" value="DIENELACTONE HYDROLASE DOMAIN-CONTAINING PROTEIN-RELATED"/>
    <property type="match status" value="1"/>
</dbReference>
<keyword evidence="3" id="KW-1185">Reference proteome</keyword>
<organism evidence="2 3">
    <name type="scientific">Paenibacillus nasutitermitis</name>
    <dbReference type="NCBI Taxonomy" id="1652958"/>
    <lineage>
        <taxon>Bacteria</taxon>
        <taxon>Bacillati</taxon>
        <taxon>Bacillota</taxon>
        <taxon>Bacilli</taxon>
        <taxon>Bacillales</taxon>
        <taxon>Paenibacillaceae</taxon>
        <taxon>Paenibacillus</taxon>
    </lineage>
</organism>
<comment type="caution">
    <text evidence="2">The sequence shown here is derived from an EMBL/GenBank/DDBJ whole genome shotgun (WGS) entry which is preliminary data.</text>
</comment>